<keyword evidence="4 12" id="KW-0808">Transferase</keyword>
<evidence type="ECO:0000259" key="11">
    <source>
        <dbReference type="Pfam" id="PF24878"/>
    </source>
</evidence>
<feature type="region of interest" description="Disordered" evidence="8">
    <location>
        <begin position="1"/>
        <end position="22"/>
    </location>
</feature>
<feature type="transmembrane region" description="Helical" evidence="9">
    <location>
        <begin position="368"/>
        <end position="390"/>
    </location>
</feature>
<dbReference type="Pfam" id="PF13231">
    <property type="entry name" value="PMT_2"/>
    <property type="match status" value="1"/>
</dbReference>
<evidence type="ECO:0000256" key="7">
    <source>
        <dbReference type="ARBA" id="ARBA00023136"/>
    </source>
</evidence>
<feature type="transmembrane region" description="Helical" evidence="9">
    <location>
        <begin position="100"/>
        <end position="124"/>
    </location>
</feature>
<feature type="compositionally biased region" description="Gly residues" evidence="8">
    <location>
        <begin position="549"/>
        <end position="602"/>
    </location>
</feature>
<accession>A0ABY9UKH8</accession>
<dbReference type="Pfam" id="PF24878">
    <property type="entry name" value="YkcB_C"/>
    <property type="match status" value="1"/>
</dbReference>
<feature type="transmembrane region" description="Helical" evidence="9">
    <location>
        <begin position="458"/>
        <end position="478"/>
    </location>
</feature>
<evidence type="ECO:0000256" key="4">
    <source>
        <dbReference type="ARBA" id="ARBA00022679"/>
    </source>
</evidence>
<dbReference type="InterPro" id="IPR056785">
    <property type="entry name" value="YkcA/B-like_C"/>
</dbReference>
<evidence type="ECO:0000313" key="13">
    <source>
        <dbReference type="Proteomes" id="UP001249394"/>
    </source>
</evidence>
<feature type="region of interest" description="Disordered" evidence="8">
    <location>
        <begin position="710"/>
        <end position="767"/>
    </location>
</feature>
<evidence type="ECO:0000256" key="5">
    <source>
        <dbReference type="ARBA" id="ARBA00022692"/>
    </source>
</evidence>
<dbReference type="EC" id="2.4.-.-" evidence="12"/>
<dbReference type="GO" id="GO:0016757">
    <property type="term" value="F:glycosyltransferase activity"/>
    <property type="evidence" value="ECO:0007669"/>
    <property type="project" value="UniProtKB-KW"/>
</dbReference>
<feature type="domain" description="Putative mannosyltransferase YkcA/B-like C-terminal" evidence="11">
    <location>
        <begin position="637"/>
        <end position="728"/>
    </location>
</feature>
<keyword evidence="13" id="KW-1185">Reference proteome</keyword>
<feature type="domain" description="Glycosyltransferase RgtA/B/C/D-like" evidence="10">
    <location>
        <begin position="85"/>
        <end position="243"/>
    </location>
</feature>
<keyword evidence="6 9" id="KW-1133">Transmembrane helix</keyword>
<feature type="transmembrane region" description="Helical" evidence="9">
    <location>
        <begin position="314"/>
        <end position="332"/>
    </location>
</feature>
<feature type="compositionally biased region" description="Gly residues" evidence="8">
    <location>
        <begin position="618"/>
        <end position="633"/>
    </location>
</feature>
<dbReference type="EMBL" id="CP134213">
    <property type="protein sequence ID" value="WND20766.1"/>
    <property type="molecule type" value="Genomic_DNA"/>
</dbReference>
<evidence type="ECO:0000256" key="8">
    <source>
        <dbReference type="SAM" id="MobiDB-lite"/>
    </source>
</evidence>
<evidence type="ECO:0000256" key="6">
    <source>
        <dbReference type="ARBA" id="ARBA00022989"/>
    </source>
</evidence>
<feature type="transmembrane region" description="Helical" evidence="9">
    <location>
        <begin position="344"/>
        <end position="362"/>
    </location>
</feature>
<feature type="region of interest" description="Disordered" evidence="8">
    <location>
        <begin position="484"/>
        <end position="633"/>
    </location>
</feature>
<dbReference type="PANTHER" id="PTHR33908:SF3">
    <property type="entry name" value="UNDECAPRENYL PHOSPHATE-ALPHA-4-AMINO-4-DEOXY-L-ARABINOSE ARABINOSYL TRANSFERASE"/>
    <property type="match status" value="1"/>
</dbReference>
<organism evidence="12 13">
    <name type="scientific">Streptomyces violaceus</name>
    <name type="common">Streptomyces venezuelae</name>
    <dbReference type="NCBI Taxonomy" id="1936"/>
    <lineage>
        <taxon>Bacteria</taxon>
        <taxon>Bacillati</taxon>
        <taxon>Actinomycetota</taxon>
        <taxon>Actinomycetes</taxon>
        <taxon>Kitasatosporales</taxon>
        <taxon>Streptomycetaceae</taxon>
        <taxon>Streptomyces</taxon>
    </lineage>
</organism>
<evidence type="ECO:0000259" key="10">
    <source>
        <dbReference type="Pfam" id="PF13231"/>
    </source>
</evidence>
<feature type="transmembrane region" description="Helical" evidence="9">
    <location>
        <begin position="161"/>
        <end position="180"/>
    </location>
</feature>
<dbReference type="InterPro" id="IPR038731">
    <property type="entry name" value="RgtA/B/C-like"/>
</dbReference>
<dbReference type="PANTHER" id="PTHR33908">
    <property type="entry name" value="MANNOSYLTRANSFERASE YKCB-RELATED"/>
    <property type="match status" value="1"/>
</dbReference>
<evidence type="ECO:0000256" key="2">
    <source>
        <dbReference type="ARBA" id="ARBA00022475"/>
    </source>
</evidence>
<feature type="transmembrane region" description="Helical" evidence="9">
    <location>
        <begin position="28"/>
        <end position="46"/>
    </location>
</feature>
<feature type="transmembrane region" description="Helical" evidence="9">
    <location>
        <begin position="402"/>
        <end position="421"/>
    </location>
</feature>
<keyword evidence="5 9" id="KW-0812">Transmembrane</keyword>
<dbReference type="Proteomes" id="UP001249394">
    <property type="component" value="Chromosome"/>
</dbReference>
<protein>
    <submittedName>
        <fullName evidence="12">Glycosyltransferase family 39 protein</fullName>
        <ecNumber evidence="12">2.4.-.-</ecNumber>
    </submittedName>
</protein>
<evidence type="ECO:0000256" key="3">
    <source>
        <dbReference type="ARBA" id="ARBA00022676"/>
    </source>
</evidence>
<dbReference type="InterPro" id="IPR050297">
    <property type="entry name" value="LipidA_mod_glycosyltrf_83"/>
</dbReference>
<sequence length="767" mass="76290">MTSATEPQLRTAAVPPSPAPGDRAAPRWSLPVLLAILALAAVLYSWNMSGSSLNSFYSAAVLSGTQSWKAWFFGSLDAGNFLTVDKPPLALMVMGLSCRVFGYGTWQMMAPMVVAALATIWILHSSVKRVFGHAAAAVAALVLALTPITVAINRDNNPDTLLVFLMVAGAALGLRAVRGGRLLPLLGSAACFGLAFNTKMLQGYIALPAVFAVYLYAAKPALVKRIVNLLAAAVVLAVSSFWWAAAVSLVPASERPYIGGSTDGTAWNLIMGYNGLGRILGGEGNGGGGGGGGGGFSGTAGLGRMFNDILGGQISWLLPFAGLALVGGLVLCGRAPRTDLTRAALVLWGGWTLLHYLTFALAEGTMHPYYTTALAPGIAALCGGGGVLLLRAFRADRRWAWALPLGLGVTAVWAAVLLRRASGWNTWLWPSVLVVMALAIAGLFVFRSGVSGLRLRLLAVSVTAAVVAAVAGPAAYAWSVPSGSGGSGGMGGTNPTAGPSTGSGFGRPGGGGGGGGGGGRGFPGGSGDGMPGGGGRQGGDAQTGDGNAQAGGGNAQAGGGNAQAGGGNAQAGGGNAQTGGGNAQTGGGNAQAGGGFPGGGAPSRGPDGQNARSDQAPGGMGGGPGGGGMGGGASSELVSYLKKHQDGAEWLLAVSSSQGAAQLIVSSGEPVISMWGWSGSDKAMTLAKLKELVKKGELHYIQLGGGMGGGPGGGSSVSSEVTAWVQKHGTAVEESEYSKTANSTSTSTSSSQSNQSAIYRLDPSDVS</sequence>
<proteinExistence type="predicted"/>
<keyword evidence="7 9" id="KW-0472">Membrane</keyword>
<feature type="transmembrane region" description="Helical" evidence="9">
    <location>
        <begin position="200"/>
        <end position="217"/>
    </location>
</feature>
<feature type="transmembrane region" description="Helical" evidence="9">
    <location>
        <begin position="229"/>
        <end position="250"/>
    </location>
</feature>
<feature type="compositionally biased region" description="Gly residues" evidence="8">
    <location>
        <begin position="501"/>
        <end position="538"/>
    </location>
</feature>
<comment type="subcellular location">
    <subcellularLocation>
        <location evidence="1">Cell membrane</location>
        <topology evidence="1">Multi-pass membrane protein</topology>
    </subcellularLocation>
</comment>
<gene>
    <name evidence="12" type="ORF">RI060_27050</name>
</gene>
<reference evidence="12 13" key="1">
    <citation type="submission" date="2023-09" db="EMBL/GenBank/DDBJ databases">
        <title>The genome sequence of Streptomyces anthocyanicus.</title>
        <authorList>
            <person name="Mo P."/>
        </authorList>
    </citation>
    <scope>NUCLEOTIDE SEQUENCE [LARGE SCALE GENOMIC DNA]</scope>
    <source>
        <strain evidence="12 13">JCM 4387</strain>
    </source>
</reference>
<evidence type="ECO:0000256" key="1">
    <source>
        <dbReference type="ARBA" id="ARBA00004651"/>
    </source>
</evidence>
<evidence type="ECO:0000313" key="12">
    <source>
        <dbReference type="EMBL" id="WND20766.1"/>
    </source>
</evidence>
<keyword evidence="2" id="KW-1003">Cell membrane</keyword>
<feature type="transmembrane region" description="Helical" evidence="9">
    <location>
        <begin position="427"/>
        <end position="446"/>
    </location>
</feature>
<name>A0ABY9UKH8_STRVL</name>
<keyword evidence="3 12" id="KW-0328">Glycosyltransferase</keyword>
<feature type="transmembrane region" description="Helical" evidence="9">
    <location>
        <begin position="130"/>
        <end position="152"/>
    </location>
</feature>
<feature type="compositionally biased region" description="Low complexity" evidence="8">
    <location>
        <begin position="740"/>
        <end position="757"/>
    </location>
</feature>
<evidence type="ECO:0000256" key="9">
    <source>
        <dbReference type="SAM" id="Phobius"/>
    </source>
</evidence>
<feature type="compositionally biased region" description="Low complexity" evidence="8">
    <location>
        <begin position="539"/>
        <end position="548"/>
    </location>
</feature>